<proteinExistence type="inferred from homology"/>
<dbReference type="EMBL" id="LR812636">
    <property type="protein sequence ID" value="CAC5429007.1"/>
    <property type="molecule type" value="Genomic_DNA"/>
</dbReference>
<protein>
    <recommendedName>
        <fullName evidence="4">Dynein regulatory complex protein 10</fullName>
    </recommendedName>
</protein>
<evidence type="ECO:0000256" key="2">
    <source>
        <dbReference type="ARBA" id="ARBA00004611"/>
    </source>
</evidence>
<reference evidence="12" key="1">
    <citation type="submission" date="2020-06" db="EMBL/GenBank/DDBJ databases">
        <authorList>
            <person name="Camacho E."/>
            <person name="Gonzalez-de la Fuente S."/>
            <person name="Rastrojo A."/>
            <person name="Peiro-Pastor R."/>
            <person name="Solana JC."/>
            <person name="Tabera L."/>
            <person name="Gamarro F."/>
            <person name="Carrasco-Ramiro F."/>
            <person name="Requena JM."/>
            <person name="Aguado B."/>
        </authorList>
    </citation>
    <scope>NUCLEOTIDE SEQUENCE</scope>
</reference>
<evidence type="ECO:0000256" key="8">
    <source>
        <dbReference type="ARBA" id="ARBA00023212"/>
    </source>
</evidence>
<keyword evidence="10" id="KW-0175">Coiled coil</keyword>
<sequence>MEMDPMTRQEAEKVENVLADLAEELQILAFLPDEFSSWVRDESVVAATLRDTNMYLRRYEEHVVRKTKEAEAKHDVIRGTPTVAGLRVSALSSRPSSGRSSSSCSSWAKTGRHGDGAASDLPISSSSSSLTPEYEEERQRAVKAACFVYAASHYGDLTANDDNEAVLQVSDYAQLERDLLAGAHTIGSVDAADLQAHHLSTRALIDTLRDGGYGDIMKYHVKHLYTSHFSSTAAPQRPGPSVAASDSRVLSQAYRCGMIDEDLDRLRGLVVTLHRLIRQRNQSTVNEDMHRYQLLHDAVNRDQAGTADVQVLNQRYLDIKAARQREVAGLDREIEALEEELQYVQRTADIELEAFQSMQETVQEDRRCSLRQQLEVHRKNADEVARRLQQAQAKALDELNTLRSNRTKREAAVSGAITEYDAQSALLEAAMRQLNHEAEEDTERIVALEEVVEKLHKEREEHAWEVMVAEQRQEHAKVICEHQEHDARVIQAYYRAFIARVHTQRELEKNARKRKKKGRAKK</sequence>
<comment type="subcellular location">
    <subcellularLocation>
        <location evidence="2">Cytoplasm</location>
        <location evidence="2">Cytoskeleton</location>
        <location evidence="2">Flagellum axoneme</location>
    </subcellularLocation>
</comment>
<gene>
    <name evidence="12" type="ORF">LDHU3_16.1770</name>
</gene>
<comment type="function">
    <text evidence="1">Component of the nexin-dynein regulatory complex (N-DRC), a key regulator of ciliary/flagellar motility which maintains the alignment and integrity of the distal axoneme and regulates microtubule sliding in motile axonemes.</text>
</comment>
<accession>A0A6J8FC27</accession>
<keyword evidence="9" id="KW-0966">Cell projection</keyword>
<dbReference type="VEuPathDB" id="TriTrypDB:LdBPK_161490.1"/>
<dbReference type="PANTHER" id="PTHR31598:SF1">
    <property type="entry name" value="DYNEIN REGULATORY COMPLEX PROTEIN 10"/>
    <property type="match status" value="1"/>
</dbReference>
<keyword evidence="8" id="KW-0206">Cytoskeleton</keyword>
<dbReference type="VEuPathDB" id="TriTrypDB:LdCL_160019900"/>
<keyword evidence="6" id="KW-0282">Flagellum</keyword>
<evidence type="ECO:0000313" key="12">
    <source>
        <dbReference type="EMBL" id="CAC5429007.1"/>
    </source>
</evidence>
<dbReference type="PANTHER" id="PTHR31598">
    <property type="entry name" value="IQ DOMAIN-CONTAINING PROTEIN D"/>
    <property type="match status" value="1"/>
</dbReference>
<feature type="region of interest" description="Disordered" evidence="11">
    <location>
        <begin position="89"/>
        <end position="135"/>
    </location>
</feature>
<name>A0A6J8FC27_LEIDO</name>
<evidence type="ECO:0000256" key="9">
    <source>
        <dbReference type="ARBA" id="ARBA00023273"/>
    </source>
</evidence>
<dbReference type="PROSITE" id="PS50096">
    <property type="entry name" value="IQ"/>
    <property type="match status" value="1"/>
</dbReference>
<dbReference type="VEuPathDB" id="TriTrypDB:LDHU3_16.1770"/>
<feature type="compositionally biased region" description="Low complexity" evidence="11">
    <location>
        <begin position="89"/>
        <end position="106"/>
    </location>
</feature>
<comment type="similarity">
    <text evidence="3">Belongs to the DRC10 family.</text>
</comment>
<evidence type="ECO:0000256" key="7">
    <source>
        <dbReference type="ARBA" id="ARBA00023069"/>
    </source>
</evidence>
<keyword evidence="7" id="KW-0969">Cilium</keyword>
<feature type="coiled-coil region" evidence="10">
    <location>
        <begin position="320"/>
        <end position="465"/>
    </location>
</feature>
<dbReference type="AlphaFoldDB" id="A0A6J8FC27"/>
<evidence type="ECO:0000256" key="6">
    <source>
        <dbReference type="ARBA" id="ARBA00022846"/>
    </source>
</evidence>
<evidence type="ECO:0000313" key="13">
    <source>
        <dbReference type="Proteomes" id="UP000601710"/>
    </source>
</evidence>
<evidence type="ECO:0000256" key="11">
    <source>
        <dbReference type="SAM" id="MobiDB-lite"/>
    </source>
</evidence>
<dbReference type="Proteomes" id="UP000601710">
    <property type="component" value="Chromosome 16"/>
</dbReference>
<dbReference type="InterPro" id="IPR042815">
    <property type="entry name" value="DRC10"/>
</dbReference>
<evidence type="ECO:0000256" key="3">
    <source>
        <dbReference type="ARBA" id="ARBA00009071"/>
    </source>
</evidence>
<evidence type="ECO:0000256" key="4">
    <source>
        <dbReference type="ARBA" id="ARBA00021752"/>
    </source>
</evidence>
<evidence type="ECO:0000256" key="5">
    <source>
        <dbReference type="ARBA" id="ARBA00022490"/>
    </source>
</evidence>
<evidence type="ECO:0000256" key="10">
    <source>
        <dbReference type="SAM" id="Coils"/>
    </source>
</evidence>
<keyword evidence="5" id="KW-0963">Cytoplasm</keyword>
<organism evidence="12 13">
    <name type="scientific">Leishmania donovani</name>
    <dbReference type="NCBI Taxonomy" id="5661"/>
    <lineage>
        <taxon>Eukaryota</taxon>
        <taxon>Discoba</taxon>
        <taxon>Euglenozoa</taxon>
        <taxon>Kinetoplastea</taxon>
        <taxon>Metakinetoplastina</taxon>
        <taxon>Trypanosomatida</taxon>
        <taxon>Trypanosomatidae</taxon>
        <taxon>Leishmaniinae</taxon>
        <taxon>Leishmania</taxon>
    </lineage>
</organism>
<evidence type="ECO:0000256" key="1">
    <source>
        <dbReference type="ARBA" id="ARBA00003029"/>
    </source>
</evidence>